<sequence length="300" mass="34013">MARIPNMRRAAKLCARGAMWYLVSDPRIIYMTLLVPSVVLESDTVKYVDPRQEYRTTFIFHPEVRLHWCKKGDIGRGKGDMYLIPPILVARRSLVPGLPSGTRQKADWIALIFKTMSSNMVLQHTIDRRSEIQGQSGLVENSLLARVPQRRCPGHGDTLAESRKEYTAGVLGSPLSFKSTEEVVDEKTGTRGCRCPSWTADHAKRTVNEGFSGDDGPVKRRGGWWQRERQGRAKPTTYQEFSELANVDWCRLHICVSKRVLIASSISLSTIAGVHTPYLNDEHKYRHRFTYGSGTSKFYP</sequence>
<reference evidence="2" key="1">
    <citation type="journal article" date="2017" name="Nat. Ecol. Evol.">
        <title>Genome expansion and lineage-specific genetic innovations in the forest pathogenic fungi Armillaria.</title>
        <authorList>
            <person name="Sipos G."/>
            <person name="Prasanna A.N."/>
            <person name="Walter M.C."/>
            <person name="O'Connor E."/>
            <person name="Balint B."/>
            <person name="Krizsan K."/>
            <person name="Kiss B."/>
            <person name="Hess J."/>
            <person name="Varga T."/>
            <person name="Slot J."/>
            <person name="Riley R."/>
            <person name="Boka B."/>
            <person name="Rigling D."/>
            <person name="Barry K."/>
            <person name="Lee J."/>
            <person name="Mihaltcheva S."/>
            <person name="LaButti K."/>
            <person name="Lipzen A."/>
            <person name="Waldron R."/>
            <person name="Moloney N.M."/>
            <person name="Sperisen C."/>
            <person name="Kredics L."/>
            <person name="Vagvoelgyi C."/>
            <person name="Patrignani A."/>
            <person name="Fitzpatrick D."/>
            <person name="Nagy I."/>
            <person name="Doyle S."/>
            <person name="Anderson J.B."/>
            <person name="Grigoriev I.V."/>
            <person name="Gueldener U."/>
            <person name="Muensterkoetter M."/>
            <person name="Nagy L.G."/>
        </authorList>
    </citation>
    <scope>NUCLEOTIDE SEQUENCE [LARGE SCALE GENOMIC DNA]</scope>
    <source>
        <strain evidence="2">Ar21-2</strain>
    </source>
</reference>
<dbReference type="EMBL" id="KZ293724">
    <property type="protein sequence ID" value="PBK81845.1"/>
    <property type="molecule type" value="Genomic_DNA"/>
</dbReference>
<evidence type="ECO:0000313" key="2">
    <source>
        <dbReference type="Proteomes" id="UP000217790"/>
    </source>
</evidence>
<organism evidence="1 2">
    <name type="scientific">Armillaria gallica</name>
    <name type="common">Bulbous honey fungus</name>
    <name type="synonym">Armillaria bulbosa</name>
    <dbReference type="NCBI Taxonomy" id="47427"/>
    <lineage>
        <taxon>Eukaryota</taxon>
        <taxon>Fungi</taxon>
        <taxon>Dikarya</taxon>
        <taxon>Basidiomycota</taxon>
        <taxon>Agaricomycotina</taxon>
        <taxon>Agaricomycetes</taxon>
        <taxon>Agaricomycetidae</taxon>
        <taxon>Agaricales</taxon>
        <taxon>Marasmiineae</taxon>
        <taxon>Physalacriaceae</taxon>
        <taxon>Armillaria</taxon>
    </lineage>
</organism>
<dbReference type="Proteomes" id="UP000217790">
    <property type="component" value="Unassembled WGS sequence"/>
</dbReference>
<name>A0A2H3CFK7_ARMGA</name>
<dbReference type="InParanoid" id="A0A2H3CFK7"/>
<keyword evidence="2" id="KW-1185">Reference proteome</keyword>
<accession>A0A2H3CFK7</accession>
<gene>
    <name evidence="1" type="ORF">ARMGADRAFT_1039047</name>
</gene>
<proteinExistence type="predicted"/>
<evidence type="ECO:0000313" key="1">
    <source>
        <dbReference type="EMBL" id="PBK81845.1"/>
    </source>
</evidence>
<protein>
    <submittedName>
        <fullName evidence="1">Uncharacterized protein</fullName>
    </submittedName>
</protein>
<dbReference type="AlphaFoldDB" id="A0A2H3CFK7"/>